<dbReference type="Proteomes" id="UP000479710">
    <property type="component" value="Unassembled WGS sequence"/>
</dbReference>
<dbReference type="GO" id="GO:0071786">
    <property type="term" value="P:endoplasmic reticulum tubular network organization"/>
    <property type="evidence" value="ECO:0007669"/>
    <property type="project" value="InterPro"/>
</dbReference>
<sequence>MARQLARTGSFSGVWWKLGDDADEQRRLADEEAAVKARIQRRHATARRVRRTIAFTSLTLEAAAFVYGWWMVRRRSIIKMKNLLMVVLLYVPACAALLFACFARFHKFSKPVAISDQQKLDRLRAERYKAKMRGSHHNMQKLLIHSAQESVPDSPAAATKTERIDQMLVGLCF</sequence>
<comment type="caution">
    <text evidence="2">The sequence shown here is derived from an EMBL/GenBank/DDBJ whole genome shotgun (WGS) entry which is preliminary data.</text>
</comment>
<keyword evidence="1" id="KW-1133">Transmembrane helix</keyword>
<keyword evidence="3" id="KW-1185">Reference proteome</keyword>
<dbReference type="PANTHER" id="PTHR22166:SF26">
    <property type="entry name" value="OS02G0830500 PROTEIN"/>
    <property type="match status" value="1"/>
</dbReference>
<feature type="transmembrane region" description="Helical" evidence="1">
    <location>
        <begin position="52"/>
        <end position="71"/>
    </location>
</feature>
<dbReference type="AlphaFoldDB" id="A0A6G1FC81"/>
<keyword evidence="1" id="KW-0812">Transmembrane</keyword>
<evidence type="ECO:0000313" key="2">
    <source>
        <dbReference type="EMBL" id="KAF0934538.1"/>
    </source>
</evidence>
<protein>
    <submittedName>
        <fullName evidence="2">Uncharacterized protein</fullName>
    </submittedName>
</protein>
<dbReference type="EMBL" id="SPHZ02000001">
    <property type="protein sequence ID" value="KAF0934538.1"/>
    <property type="molecule type" value="Genomic_DNA"/>
</dbReference>
<feature type="transmembrane region" description="Helical" evidence="1">
    <location>
        <begin position="83"/>
        <end position="103"/>
    </location>
</feature>
<gene>
    <name evidence="2" type="ORF">E2562_025633</name>
</gene>
<reference evidence="2 3" key="1">
    <citation type="submission" date="2019-11" db="EMBL/GenBank/DDBJ databases">
        <title>Whole genome sequence of Oryza granulata.</title>
        <authorList>
            <person name="Li W."/>
        </authorList>
    </citation>
    <scope>NUCLEOTIDE SEQUENCE [LARGE SCALE GENOMIC DNA]</scope>
    <source>
        <strain evidence="3">cv. Menghai</strain>
        <tissue evidence="2">Leaf</tissue>
    </source>
</reference>
<evidence type="ECO:0000313" key="3">
    <source>
        <dbReference type="Proteomes" id="UP000479710"/>
    </source>
</evidence>
<dbReference type="InterPro" id="IPR040115">
    <property type="entry name" value="Lnp"/>
</dbReference>
<evidence type="ECO:0000256" key="1">
    <source>
        <dbReference type="SAM" id="Phobius"/>
    </source>
</evidence>
<dbReference type="GO" id="GO:0071782">
    <property type="term" value="C:endoplasmic reticulum tubular network"/>
    <property type="evidence" value="ECO:0007669"/>
    <property type="project" value="TreeGrafter"/>
</dbReference>
<dbReference type="PANTHER" id="PTHR22166">
    <property type="entry name" value="ENDOPLASMIC RETICULUM JUNCTION FORMATION PROTEIN LUNAPARK"/>
    <property type="match status" value="1"/>
</dbReference>
<accession>A0A6G1FC81</accession>
<name>A0A6G1FC81_9ORYZ</name>
<dbReference type="OrthoDB" id="684825at2759"/>
<keyword evidence="1" id="KW-0472">Membrane</keyword>
<proteinExistence type="predicted"/>
<organism evidence="2 3">
    <name type="scientific">Oryza meyeriana var. granulata</name>
    <dbReference type="NCBI Taxonomy" id="110450"/>
    <lineage>
        <taxon>Eukaryota</taxon>
        <taxon>Viridiplantae</taxon>
        <taxon>Streptophyta</taxon>
        <taxon>Embryophyta</taxon>
        <taxon>Tracheophyta</taxon>
        <taxon>Spermatophyta</taxon>
        <taxon>Magnoliopsida</taxon>
        <taxon>Liliopsida</taxon>
        <taxon>Poales</taxon>
        <taxon>Poaceae</taxon>
        <taxon>BOP clade</taxon>
        <taxon>Oryzoideae</taxon>
        <taxon>Oryzeae</taxon>
        <taxon>Oryzinae</taxon>
        <taxon>Oryza</taxon>
        <taxon>Oryza meyeriana</taxon>
    </lineage>
</organism>